<dbReference type="InterPro" id="IPR029066">
    <property type="entry name" value="PLP-binding_barrel"/>
</dbReference>
<protein>
    <submittedName>
        <fullName evidence="2">Alanine racemase</fullName>
        <ecNumber evidence="2">5.1.1.1</ecNumber>
    </submittedName>
</protein>
<dbReference type="InterPro" id="IPR001608">
    <property type="entry name" value="Ala_racemase_N"/>
</dbReference>
<evidence type="ECO:0000313" key="3">
    <source>
        <dbReference type="Proteomes" id="UP001595751"/>
    </source>
</evidence>
<dbReference type="Proteomes" id="UP001595751">
    <property type="component" value="Unassembled WGS sequence"/>
</dbReference>
<organism evidence="2 3">
    <name type="scientific">Corynebacterium hansenii</name>
    <dbReference type="NCBI Taxonomy" id="394964"/>
    <lineage>
        <taxon>Bacteria</taxon>
        <taxon>Bacillati</taxon>
        <taxon>Actinomycetota</taxon>
        <taxon>Actinomycetes</taxon>
        <taxon>Mycobacteriales</taxon>
        <taxon>Corynebacteriaceae</taxon>
        <taxon>Corynebacterium</taxon>
    </lineage>
</organism>
<proteinExistence type="predicted"/>
<feature type="domain" description="Alanine racemase N-terminal" evidence="1">
    <location>
        <begin position="30"/>
        <end position="221"/>
    </location>
</feature>
<dbReference type="EMBL" id="JBHRZN010000002">
    <property type="protein sequence ID" value="MFC3849679.1"/>
    <property type="molecule type" value="Genomic_DNA"/>
</dbReference>
<accession>A0ABV7ZPG4</accession>
<reference evidence="3" key="1">
    <citation type="journal article" date="2019" name="Int. J. Syst. Evol. Microbiol.">
        <title>The Global Catalogue of Microorganisms (GCM) 10K type strain sequencing project: providing services to taxonomists for standard genome sequencing and annotation.</title>
        <authorList>
            <consortium name="The Broad Institute Genomics Platform"/>
            <consortium name="The Broad Institute Genome Sequencing Center for Infectious Disease"/>
            <person name="Wu L."/>
            <person name="Ma J."/>
        </authorList>
    </citation>
    <scope>NUCLEOTIDE SEQUENCE [LARGE SCALE GENOMIC DNA]</scope>
    <source>
        <strain evidence="3">CCUG 53252</strain>
    </source>
</reference>
<dbReference type="InterPro" id="IPR051466">
    <property type="entry name" value="D-amino_acid_metab_enzyme"/>
</dbReference>
<dbReference type="GO" id="GO:0008784">
    <property type="term" value="F:alanine racemase activity"/>
    <property type="evidence" value="ECO:0007669"/>
    <property type="project" value="UniProtKB-EC"/>
</dbReference>
<dbReference type="PANTHER" id="PTHR28004">
    <property type="entry name" value="ZGC:162816-RELATED"/>
    <property type="match status" value="1"/>
</dbReference>
<evidence type="ECO:0000313" key="2">
    <source>
        <dbReference type="EMBL" id="MFC3849679.1"/>
    </source>
</evidence>
<dbReference type="EC" id="5.1.1.1" evidence="2"/>
<keyword evidence="3" id="KW-1185">Reference proteome</keyword>
<gene>
    <name evidence="2" type="ORF">ACFORJ_05820</name>
</gene>
<name>A0ABV7ZPG4_9CORY</name>
<dbReference type="RefSeq" id="WP_290288518.1">
    <property type="nucleotide sequence ID" value="NZ_CP047211.1"/>
</dbReference>
<keyword evidence="2" id="KW-0413">Isomerase</keyword>
<dbReference type="Gene3D" id="3.20.20.10">
    <property type="entry name" value="Alanine racemase"/>
    <property type="match status" value="1"/>
</dbReference>
<dbReference type="SUPFAM" id="SSF51419">
    <property type="entry name" value="PLP-binding barrel"/>
    <property type="match status" value="1"/>
</dbReference>
<dbReference type="Pfam" id="PF01168">
    <property type="entry name" value="Ala_racemase_N"/>
    <property type="match status" value="1"/>
</dbReference>
<evidence type="ECO:0000259" key="1">
    <source>
        <dbReference type="Pfam" id="PF01168"/>
    </source>
</evidence>
<comment type="caution">
    <text evidence="2">The sequence shown here is derived from an EMBL/GenBank/DDBJ whole genome shotgun (WGS) entry which is preliminary data.</text>
</comment>
<dbReference type="PANTHER" id="PTHR28004:SF2">
    <property type="entry name" value="D-SERINE DEHYDRATASE"/>
    <property type="match status" value="1"/>
</dbReference>
<sequence>MNAPALPVSEPVPRSIRDAVADERLPALVVDLDAVDANADDLLRRAGGTPIRVASKSLRIPELISHVLAKPGFQGVLAYTLAEALMLFSEGISDDILVAYPTADDAALAELAADAGARAAIAIMVDSAEQLPALARHASEDAPLRICLDIDASWAPAPGVHIGTLRSPTHSPRQAADLARAVDSTPGLRVVGVMMYEGHIAGVGDAGAGPRATAIRIMQKLSRRELAKRRARVVAAVERAVGPLELVNGGGTGSLESTCAERAVTEAAAGSGFVAPTLFDGYRAFTLRPASWFVLPVVRRPKKDTVTVAGGGRIASGPAGGDRLPSPVHPAGLTYAADEGPGEVQTPLTGDAAHTLRIGDAVWFRHAKAGETAEHANEAVVVSGGDIVGRWATYRGKGLIYS</sequence>